<protein>
    <submittedName>
        <fullName evidence="1">Uncharacterized protein</fullName>
    </submittedName>
</protein>
<keyword evidence="2" id="KW-1185">Reference proteome</keyword>
<evidence type="ECO:0000313" key="1">
    <source>
        <dbReference type="EMBL" id="CAI9562442.1"/>
    </source>
</evidence>
<comment type="caution">
    <text evidence="1">The sequence shown here is derived from an EMBL/GenBank/DDBJ whole genome shotgun (WGS) entry which is preliminary data.</text>
</comment>
<name>A0ABN9CTZ4_9NEOB</name>
<dbReference type="Proteomes" id="UP001162483">
    <property type="component" value="Unassembled WGS sequence"/>
</dbReference>
<organism evidence="1 2">
    <name type="scientific">Staurois parvus</name>
    <dbReference type="NCBI Taxonomy" id="386267"/>
    <lineage>
        <taxon>Eukaryota</taxon>
        <taxon>Metazoa</taxon>
        <taxon>Chordata</taxon>
        <taxon>Craniata</taxon>
        <taxon>Vertebrata</taxon>
        <taxon>Euteleostomi</taxon>
        <taxon>Amphibia</taxon>
        <taxon>Batrachia</taxon>
        <taxon>Anura</taxon>
        <taxon>Neobatrachia</taxon>
        <taxon>Ranoidea</taxon>
        <taxon>Ranidae</taxon>
        <taxon>Staurois</taxon>
    </lineage>
</organism>
<evidence type="ECO:0000313" key="2">
    <source>
        <dbReference type="Proteomes" id="UP001162483"/>
    </source>
</evidence>
<accession>A0ABN9CTZ4</accession>
<dbReference type="EMBL" id="CATNWA010011874">
    <property type="protein sequence ID" value="CAI9562442.1"/>
    <property type="molecule type" value="Genomic_DNA"/>
</dbReference>
<sequence>MGSPVPPPPHAAARVQECVSMGPVRPTIACCQARNLPWDTTAYLLLIDAARPIILSWAPAPHAAARSRCFHGSCMVPPIELLSPVRHRLCPFKTATFMSSFRTAGGFHFCS</sequence>
<reference evidence="1" key="1">
    <citation type="submission" date="2023-05" db="EMBL/GenBank/DDBJ databases">
        <authorList>
            <person name="Stuckert A."/>
        </authorList>
    </citation>
    <scope>NUCLEOTIDE SEQUENCE</scope>
</reference>
<proteinExistence type="predicted"/>
<gene>
    <name evidence="1" type="ORF">SPARVUS_LOCUS5610683</name>
</gene>